<feature type="domain" description="Homeobox" evidence="12">
    <location>
        <begin position="500"/>
        <end position="560"/>
    </location>
</feature>
<comment type="caution">
    <text evidence="13">The sequence shown here is derived from an EMBL/GenBank/DDBJ whole genome shotgun (WGS) entry which is preliminary data.</text>
</comment>
<dbReference type="PRINTS" id="PR00024">
    <property type="entry name" value="HOMEOBOX"/>
</dbReference>
<keyword evidence="2" id="KW-0217">Developmental protein</keyword>
<dbReference type="GO" id="GO:0000978">
    <property type="term" value="F:RNA polymerase II cis-regulatory region sequence-specific DNA binding"/>
    <property type="evidence" value="ECO:0007669"/>
    <property type="project" value="TreeGrafter"/>
</dbReference>
<dbReference type="GO" id="GO:0045944">
    <property type="term" value="P:positive regulation of transcription by RNA polymerase II"/>
    <property type="evidence" value="ECO:0007669"/>
    <property type="project" value="InterPro"/>
</dbReference>
<dbReference type="PROSITE" id="PS00027">
    <property type="entry name" value="HOMEOBOX_1"/>
    <property type="match status" value="1"/>
</dbReference>
<evidence type="ECO:0000256" key="2">
    <source>
        <dbReference type="ARBA" id="ARBA00022473"/>
    </source>
</evidence>
<dbReference type="AlphaFoldDB" id="A0A504YP02"/>
<evidence type="ECO:0000256" key="1">
    <source>
        <dbReference type="ARBA" id="ARBA00004123"/>
    </source>
</evidence>
<feature type="compositionally biased region" description="Low complexity" evidence="11">
    <location>
        <begin position="364"/>
        <end position="374"/>
    </location>
</feature>
<comment type="subcellular location">
    <subcellularLocation>
        <location evidence="1 9 10">Nucleus</location>
    </subcellularLocation>
</comment>
<protein>
    <submittedName>
        <fullName evidence="13">Homeobox protein MOX-2</fullName>
    </submittedName>
</protein>
<dbReference type="CDD" id="cd00086">
    <property type="entry name" value="homeodomain"/>
    <property type="match status" value="1"/>
</dbReference>
<organism evidence="13 14">
    <name type="scientific">Fasciola gigantica</name>
    <name type="common">Giant liver fluke</name>
    <dbReference type="NCBI Taxonomy" id="46835"/>
    <lineage>
        <taxon>Eukaryota</taxon>
        <taxon>Metazoa</taxon>
        <taxon>Spiralia</taxon>
        <taxon>Lophotrochozoa</taxon>
        <taxon>Platyhelminthes</taxon>
        <taxon>Trematoda</taxon>
        <taxon>Digenea</taxon>
        <taxon>Plagiorchiida</taxon>
        <taxon>Echinostomata</taxon>
        <taxon>Echinostomatoidea</taxon>
        <taxon>Fasciolidae</taxon>
        <taxon>Fasciola</taxon>
    </lineage>
</organism>
<evidence type="ECO:0000256" key="6">
    <source>
        <dbReference type="ARBA" id="ARBA00023159"/>
    </source>
</evidence>
<gene>
    <name evidence="13" type="ORF">FGIG_06398</name>
</gene>
<keyword evidence="14" id="KW-1185">Reference proteome</keyword>
<dbReference type="InterPro" id="IPR017970">
    <property type="entry name" value="Homeobox_CS"/>
</dbReference>
<evidence type="ECO:0000256" key="10">
    <source>
        <dbReference type="RuleBase" id="RU000682"/>
    </source>
</evidence>
<proteinExistence type="predicted"/>
<sequence length="587" mass="66202">MQIYCCYKIYKHSLRPAFSSLGGMKYTTALPSSEMNPMRQWDRNVYEPDVFAPLYEPAAMTVTYLRTAVNAVNDRGNLNSETSWFSTDNHSGPSTIPYSMNHLIPGLSPFVTANYERLPEFSTDNQCYDPTLLNSHQHLAGTLHRLFDDEGTTRHDEPPVHPIKSDTHEYEYRLPQNPFHWDCKPPFLGRNPSDIVPNQFERTGASESRHMHYSTLYPYIPPIFAGASEHPKPSGIRSGQRRSLDPLWPLYASEPNTSSLSNSRLDPQSSAFVSHYVQKTAHKHTTPCANHAVHQNMSQMPSTEAIGHMNTGHRTPEHSPLTNSHWLGLDGPLALVTGLCDTSGTEDRVGASLSLAIERDQMKSSSSGSACSPSTETTPDDVHLKQRGTMTSSSPLMNQSPESRWMTSQNFHPKPYVRTGKRKSVSVKESCLCSKKTKIEDCPDGSYPADVNPHPDQPYFGCEKQPSQPAMDAESTSRSDEVDEFRDECMTCADSTEFSGRSRKERTAFTKQQINELEREFSVHSYLTRLRRYEISVALNLTERQVKVWFQNRRMKFKRMRGVSVSKESFSNESLPYADDAVSAFCG</sequence>
<evidence type="ECO:0000256" key="8">
    <source>
        <dbReference type="ARBA" id="ARBA00023242"/>
    </source>
</evidence>
<accession>A0A504YP02</accession>
<keyword evidence="8 9" id="KW-0539">Nucleus</keyword>
<dbReference type="InterPro" id="IPR009057">
    <property type="entry name" value="Homeodomain-like_sf"/>
</dbReference>
<dbReference type="OrthoDB" id="6159439at2759"/>
<dbReference type="PANTHER" id="PTHR24328:SF7">
    <property type="entry name" value="BUTTONLESS"/>
    <property type="match status" value="1"/>
</dbReference>
<dbReference type="Proteomes" id="UP000316759">
    <property type="component" value="Unassembled WGS sequence"/>
</dbReference>
<keyword evidence="6" id="KW-0010">Activator</keyword>
<dbReference type="Gene3D" id="1.10.10.60">
    <property type="entry name" value="Homeodomain-like"/>
    <property type="match status" value="1"/>
</dbReference>
<evidence type="ECO:0000256" key="4">
    <source>
        <dbReference type="ARBA" id="ARBA00023125"/>
    </source>
</evidence>
<dbReference type="SUPFAM" id="SSF46689">
    <property type="entry name" value="Homeodomain-like"/>
    <property type="match status" value="1"/>
</dbReference>
<keyword evidence="4 9" id="KW-0238">DNA-binding</keyword>
<evidence type="ECO:0000256" key="3">
    <source>
        <dbReference type="ARBA" id="ARBA00023015"/>
    </source>
</evidence>
<keyword evidence="3" id="KW-0805">Transcription regulation</keyword>
<dbReference type="STRING" id="46835.A0A504YP02"/>
<feature type="compositionally biased region" description="Polar residues" evidence="11">
    <location>
        <begin position="388"/>
        <end position="411"/>
    </location>
</feature>
<dbReference type="Pfam" id="PF00046">
    <property type="entry name" value="Homeodomain"/>
    <property type="match status" value="1"/>
</dbReference>
<evidence type="ECO:0000313" key="13">
    <source>
        <dbReference type="EMBL" id="TPP61936.1"/>
    </source>
</evidence>
<keyword evidence="5 9" id="KW-0371">Homeobox</keyword>
<evidence type="ECO:0000259" key="12">
    <source>
        <dbReference type="PROSITE" id="PS50071"/>
    </source>
</evidence>
<name>A0A504YP02_FASGI</name>
<dbReference type="GO" id="GO:0005634">
    <property type="term" value="C:nucleus"/>
    <property type="evidence" value="ECO:0007669"/>
    <property type="project" value="UniProtKB-SubCell"/>
</dbReference>
<evidence type="ECO:0000256" key="9">
    <source>
        <dbReference type="PROSITE-ProRule" id="PRU00108"/>
    </source>
</evidence>
<evidence type="ECO:0000256" key="11">
    <source>
        <dbReference type="SAM" id="MobiDB-lite"/>
    </source>
</evidence>
<evidence type="ECO:0000256" key="5">
    <source>
        <dbReference type="ARBA" id="ARBA00023155"/>
    </source>
</evidence>
<evidence type="ECO:0000256" key="7">
    <source>
        <dbReference type="ARBA" id="ARBA00023163"/>
    </source>
</evidence>
<dbReference type="GO" id="GO:0000981">
    <property type="term" value="F:DNA-binding transcription factor activity, RNA polymerase II-specific"/>
    <property type="evidence" value="ECO:0007669"/>
    <property type="project" value="InterPro"/>
</dbReference>
<dbReference type="InterPro" id="IPR001356">
    <property type="entry name" value="HD"/>
</dbReference>
<feature type="DNA-binding region" description="Homeobox" evidence="9">
    <location>
        <begin position="502"/>
        <end position="561"/>
    </location>
</feature>
<dbReference type="InterPro" id="IPR020479">
    <property type="entry name" value="HD_metazoa"/>
</dbReference>
<feature type="region of interest" description="Disordered" evidence="11">
    <location>
        <begin position="359"/>
        <end position="419"/>
    </location>
</feature>
<dbReference type="PANTHER" id="PTHR24328">
    <property type="entry name" value="HOMEOBOX PROTEIN MOX"/>
    <property type="match status" value="1"/>
</dbReference>
<evidence type="ECO:0000313" key="14">
    <source>
        <dbReference type="Proteomes" id="UP000316759"/>
    </source>
</evidence>
<dbReference type="InterPro" id="IPR042634">
    <property type="entry name" value="MOX-1/MOX-2"/>
</dbReference>
<dbReference type="PROSITE" id="PS50071">
    <property type="entry name" value="HOMEOBOX_2"/>
    <property type="match status" value="1"/>
</dbReference>
<keyword evidence="7" id="KW-0804">Transcription</keyword>
<dbReference type="EMBL" id="SUNJ01007507">
    <property type="protein sequence ID" value="TPP61936.1"/>
    <property type="molecule type" value="Genomic_DNA"/>
</dbReference>
<dbReference type="SMART" id="SM00389">
    <property type="entry name" value="HOX"/>
    <property type="match status" value="1"/>
</dbReference>
<reference evidence="13 14" key="1">
    <citation type="submission" date="2019-04" db="EMBL/GenBank/DDBJ databases">
        <title>Annotation for the trematode Fasciola gigantica.</title>
        <authorList>
            <person name="Choi Y.-J."/>
        </authorList>
    </citation>
    <scope>NUCLEOTIDE SEQUENCE [LARGE SCALE GENOMIC DNA]</scope>
    <source>
        <strain evidence="13">Uganda_cow_1</strain>
    </source>
</reference>